<sequence>MNGCLFLAQDGKANPDSLPFPNAYEQCVWSLKACHWGLFGIVGEDMLHGLQDYSSYTLTNPPSGYPSWPLKVKGLSTEMACRLQVNILAETPLYVVKGAQHTLH</sequence>
<evidence type="ECO:0000313" key="1">
    <source>
        <dbReference type="EMBL" id="ODQ81210.1"/>
    </source>
</evidence>
<dbReference type="Proteomes" id="UP000094336">
    <property type="component" value="Unassembled WGS sequence"/>
</dbReference>
<evidence type="ECO:0000313" key="2">
    <source>
        <dbReference type="Proteomes" id="UP000094336"/>
    </source>
</evidence>
<dbReference type="EMBL" id="KV454428">
    <property type="protein sequence ID" value="ODQ81210.1"/>
    <property type="molecule type" value="Genomic_DNA"/>
</dbReference>
<name>A0A1E3QU67_9ASCO</name>
<accession>A0A1E3QU67</accession>
<dbReference type="GeneID" id="30146181"/>
<protein>
    <submittedName>
        <fullName evidence="1">Uncharacterized protein</fullName>
    </submittedName>
</protein>
<dbReference type="AlphaFoldDB" id="A0A1E3QU67"/>
<proteinExistence type="predicted"/>
<reference evidence="2" key="1">
    <citation type="submission" date="2016-05" db="EMBL/GenBank/DDBJ databases">
        <title>Comparative genomics of biotechnologically important yeasts.</title>
        <authorList>
            <consortium name="DOE Joint Genome Institute"/>
            <person name="Riley R."/>
            <person name="Haridas S."/>
            <person name="Wolfe K.H."/>
            <person name="Lopes M.R."/>
            <person name="Hittinger C.T."/>
            <person name="Goker M."/>
            <person name="Salamov A."/>
            <person name="Wisecaver J."/>
            <person name="Long T.M."/>
            <person name="Aerts A.L."/>
            <person name="Barry K."/>
            <person name="Choi C."/>
            <person name="Clum A."/>
            <person name="Coughlan A.Y."/>
            <person name="Deshpande S."/>
            <person name="Douglass A.P."/>
            <person name="Hanson S.J."/>
            <person name="Klenk H.-P."/>
            <person name="Labutti K."/>
            <person name="Lapidus A."/>
            <person name="Lindquist E."/>
            <person name="Lipzen A."/>
            <person name="Meier-Kolthoff J.P."/>
            <person name="Ohm R.A."/>
            <person name="Otillar R.P."/>
            <person name="Pangilinan J."/>
            <person name="Peng Y."/>
            <person name="Rokas A."/>
            <person name="Rosa C.A."/>
            <person name="Scheuner C."/>
            <person name="Sibirny A.A."/>
            <person name="Slot J.C."/>
            <person name="Stielow J.B."/>
            <person name="Sun H."/>
            <person name="Kurtzman C.P."/>
            <person name="Blackwell M."/>
            <person name="Grigoriev I.V."/>
            <person name="Jeffries T.W."/>
        </authorList>
    </citation>
    <scope>NUCLEOTIDE SEQUENCE [LARGE SCALE GENOMIC DNA]</scope>
    <source>
        <strain evidence="2">NRRL Y-12698</strain>
    </source>
</reference>
<keyword evidence="2" id="KW-1185">Reference proteome</keyword>
<organism evidence="1 2">
    <name type="scientific">Babjeviella inositovora NRRL Y-12698</name>
    <dbReference type="NCBI Taxonomy" id="984486"/>
    <lineage>
        <taxon>Eukaryota</taxon>
        <taxon>Fungi</taxon>
        <taxon>Dikarya</taxon>
        <taxon>Ascomycota</taxon>
        <taxon>Saccharomycotina</taxon>
        <taxon>Pichiomycetes</taxon>
        <taxon>Serinales incertae sedis</taxon>
        <taxon>Babjeviella</taxon>
    </lineage>
</organism>
<gene>
    <name evidence="1" type="ORF">BABINDRAFT_160598</name>
</gene>
<dbReference type="RefSeq" id="XP_018986538.1">
    <property type="nucleotide sequence ID" value="XM_019128328.1"/>
</dbReference>